<evidence type="ECO:0000256" key="8">
    <source>
        <dbReference type="PIRSR" id="PIRSR001589-1"/>
    </source>
</evidence>
<evidence type="ECO:0000256" key="6">
    <source>
        <dbReference type="ARBA" id="ARBA00022962"/>
    </source>
</evidence>
<feature type="site" description="Important for beta-aspartyl-AMP intermediate formation" evidence="10">
    <location>
        <position position="381"/>
    </location>
</feature>
<dbReference type="CDD" id="cd01991">
    <property type="entry name" value="Asn_synthase_B_C"/>
    <property type="match status" value="1"/>
</dbReference>
<dbReference type="PANTHER" id="PTHR43284">
    <property type="entry name" value="ASPARAGINE SYNTHETASE (GLUTAMINE-HYDROLYZING)"/>
    <property type="match status" value="1"/>
</dbReference>
<comment type="similarity">
    <text evidence="2">Belongs to the asparagine synthetase family.</text>
</comment>
<feature type="domain" description="Glutamine amidotransferase type-2" evidence="11">
    <location>
        <begin position="2"/>
        <end position="218"/>
    </location>
</feature>
<dbReference type="PANTHER" id="PTHR43284:SF1">
    <property type="entry name" value="ASPARAGINE SYNTHETASE"/>
    <property type="match status" value="1"/>
</dbReference>
<dbReference type="SUPFAM" id="SSF52402">
    <property type="entry name" value="Adenine nucleotide alpha hydrolases-like"/>
    <property type="match status" value="1"/>
</dbReference>
<proteinExistence type="inferred from homology"/>
<evidence type="ECO:0000313" key="12">
    <source>
        <dbReference type="EMBL" id="KFL29419.1"/>
    </source>
</evidence>
<reference evidence="12 13" key="1">
    <citation type="submission" date="2014-08" db="EMBL/GenBank/DDBJ databases">
        <authorList>
            <person name="Hassan Y.I."/>
            <person name="Lepp D."/>
            <person name="Zhou T."/>
        </authorList>
    </citation>
    <scope>NUCLEOTIDE SEQUENCE [LARGE SCALE GENOMIC DNA]</scope>
    <source>
        <strain evidence="12 13">IFO13584</strain>
    </source>
</reference>
<keyword evidence="8" id="KW-0061">Asparagine biosynthesis</keyword>
<dbReference type="InterPro" id="IPR001962">
    <property type="entry name" value="Asn_synthase"/>
</dbReference>
<dbReference type="EC" id="6.3.5.4" evidence="3"/>
<comment type="caution">
    <text evidence="12">The sequence shown here is derived from an EMBL/GenBank/DDBJ whole genome shotgun (WGS) entry which is preliminary data.</text>
</comment>
<dbReference type="GO" id="GO:0006529">
    <property type="term" value="P:asparagine biosynthetic process"/>
    <property type="evidence" value="ECO:0007669"/>
    <property type="project" value="UniProtKB-KW"/>
</dbReference>
<dbReference type="GO" id="GO:0005829">
    <property type="term" value="C:cytosol"/>
    <property type="evidence" value="ECO:0007669"/>
    <property type="project" value="TreeGrafter"/>
</dbReference>
<dbReference type="EMBL" id="JQGC01000026">
    <property type="protein sequence ID" value="KFL29419.1"/>
    <property type="molecule type" value="Genomic_DNA"/>
</dbReference>
<dbReference type="OrthoDB" id="9763290at2"/>
<dbReference type="GO" id="GO:0004066">
    <property type="term" value="F:asparagine synthase (glutamine-hydrolyzing) activity"/>
    <property type="evidence" value="ECO:0007669"/>
    <property type="project" value="UniProtKB-EC"/>
</dbReference>
<dbReference type="PIRSF" id="PIRSF001589">
    <property type="entry name" value="Asn_synthetase_glu-h"/>
    <property type="match status" value="1"/>
</dbReference>
<accession>A0A087LXR6</accession>
<dbReference type="CDD" id="cd00712">
    <property type="entry name" value="AsnB"/>
    <property type="match status" value="1"/>
</dbReference>
<dbReference type="GO" id="GO:0005524">
    <property type="term" value="F:ATP binding"/>
    <property type="evidence" value="ECO:0007669"/>
    <property type="project" value="UniProtKB-KW"/>
</dbReference>
<keyword evidence="13" id="KW-1185">Reference proteome</keyword>
<feature type="binding site" evidence="9">
    <location>
        <position position="104"/>
    </location>
    <ligand>
        <name>L-glutamine</name>
        <dbReference type="ChEBI" id="CHEBI:58359"/>
    </ligand>
</feature>
<dbReference type="NCBIfam" id="TIGR01536">
    <property type="entry name" value="asn_synth_AEB"/>
    <property type="match status" value="1"/>
</dbReference>
<keyword evidence="6 8" id="KW-0315">Glutamine amidotransferase</keyword>
<dbReference type="Pfam" id="PF13537">
    <property type="entry name" value="GATase_7"/>
    <property type="match status" value="1"/>
</dbReference>
<feature type="active site" description="For GATase activity" evidence="8">
    <location>
        <position position="2"/>
    </location>
</feature>
<gene>
    <name evidence="12" type="ORF">JP75_20910</name>
</gene>
<keyword evidence="4 9" id="KW-0547">Nucleotide-binding</keyword>
<dbReference type="InterPro" id="IPR006426">
    <property type="entry name" value="Asn_synth_AEB"/>
</dbReference>
<name>A0A087LXR6_9HYPH</name>
<evidence type="ECO:0000256" key="4">
    <source>
        <dbReference type="ARBA" id="ARBA00022741"/>
    </source>
</evidence>
<evidence type="ECO:0000256" key="10">
    <source>
        <dbReference type="PIRSR" id="PIRSR001589-3"/>
    </source>
</evidence>
<dbReference type="STRING" id="46914.JP75_20910"/>
<dbReference type="InterPro" id="IPR051786">
    <property type="entry name" value="ASN_synthetase/amidase"/>
</dbReference>
<dbReference type="Gene3D" id="3.60.20.10">
    <property type="entry name" value="Glutamine Phosphoribosylpyrophosphate, subunit 1, domain 1"/>
    <property type="match status" value="1"/>
</dbReference>
<evidence type="ECO:0000256" key="9">
    <source>
        <dbReference type="PIRSR" id="PIRSR001589-2"/>
    </source>
</evidence>
<feature type="binding site" evidence="9">
    <location>
        <position position="304"/>
    </location>
    <ligand>
        <name>ATP</name>
        <dbReference type="ChEBI" id="CHEBI:30616"/>
    </ligand>
</feature>
<keyword evidence="5 9" id="KW-0067">ATP-binding</keyword>
<dbReference type="PROSITE" id="PS51278">
    <property type="entry name" value="GATASE_TYPE_2"/>
    <property type="match status" value="1"/>
</dbReference>
<evidence type="ECO:0000256" key="3">
    <source>
        <dbReference type="ARBA" id="ARBA00012737"/>
    </source>
</evidence>
<comment type="pathway">
    <text evidence="1">Amino-acid biosynthesis; L-asparagine biosynthesis; L-asparagine from L-aspartate (L-Gln route): step 1/1.</text>
</comment>
<protein>
    <recommendedName>
        <fullName evidence="3">asparagine synthase (glutamine-hydrolyzing)</fullName>
        <ecNumber evidence="3">6.3.5.4</ecNumber>
    </recommendedName>
</protein>
<evidence type="ECO:0000259" key="11">
    <source>
        <dbReference type="PROSITE" id="PS51278"/>
    </source>
</evidence>
<dbReference type="InterPro" id="IPR014729">
    <property type="entry name" value="Rossmann-like_a/b/a_fold"/>
</dbReference>
<dbReference type="InterPro" id="IPR017932">
    <property type="entry name" value="GATase_2_dom"/>
</dbReference>
<dbReference type="InterPro" id="IPR033738">
    <property type="entry name" value="AsnB_N"/>
</dbReference>
<organism evidence="12 13">
    <name type="scientific">Devosia riboflavina</name>
    <dbReference type="NCBI Taxonomy" id="46914"/>
    <lineage>
        <taxon>Bacteria</taxon>
        <taxon>Pseudomonadati</taxon>
        <taxon>Pseudomonadota</taxon>
        <taxon>Alphaproteobacteria</taxon>
        <taxon>Hyphomicrobiales</taxon>
        <taxon>Devosiaceae</taxon>
        <taxon>Devosia</taxon>
    </lineage>
</organism>
<dbReference type="Gene3D" id="3.40.50.620">
    <property type="entry name" value="HUPs"/>
    <property type="match status" value="2"/>
</dbReference>
<dbReference type="RefSeq" id="WP_035086421.1">
    <property type="nucleotide sequence ID" value="NZ_JQGC01000026.1"/>
</dbReference>
<dbReference type="AlphaFoldDB" id="A0A087LXR6"/>
<dbReference type="Pfam" id="PF00733">
    <property type="entry name" value="Asn_synthase"/>
    <property type="match status" value="1"/>
</dbReference>
<evidence type="ECO:0000256" key="1">
    <source>
        <dbReference type="ARBA" id="ARBA00005187"/>
    </source>
</evidence>
<evidence type="ECO:0000256" key="7">
    <source>
        <dbReference type="ARBA" id="ARBA00048741"/>
    </source>
</evidence>
<sequence length="673" mass="76419">MCGIVGIFAYGQDGLVTPGLIESMRDCMTHRGPDGGELWISERAHIGFGHRRLSVIDLSTAANQPMPNEDGSVWITFNGEIYNHAPLRVLLDQAGHRFRTDHSDTEVLVHGFEEWGIDGLLDRISGDYAFGLYDNRDDSLLVVRDSIGVKPIYFGVFNGQFCFASEIKALLAHPHAERDIDPFAMVHYLSFLTTPAPMTMFKGIYKVPAGCYLKVSSTGQISMHRHYDAAPGKGIRPEETAGLSEKALEDFYVNGIRTRLRGAVERRMMSDVPFGVFLSGGIDSSTNVALMSEYTDLPLNTFTIGFKDHQHLNELEYANIAAKRFNTKHHQVLIDEADMIGYLENLIHHQDEPLADWVCIPLYFVSKLARDNGMTVVQVGEGSDEQFSGYASYMGYQRLYRKYWQPFRQLPKGLQRMAAGMAVGASAIRPQWETYADIIDRAARDREHFWTGAMVFWNTAKDRLVRYEALGSPDHHKTMVEAGVLDPKYLVPDSFNVINSFFAPFDAKFPDSEPLTRMIHSEFRLRLPELLLMRVDKISMSVSLEARVPFLDRDLVDFSFDIPEDWKTKNGEAKYVLKKAVEGMIPDELIYRKKMGFGAPMADWLRGGFGERVERSILGSGLLKRGLFKIDYINRLFADHRSLRADASLPIWTLYNLTAWYDYWIEGKQARGY</sequence>
<dbReference type="SUPFAM" id="SSF56235">
    <property type="entry name" value="N-terminal nucleophile aminohydrolases (Ntn hydrolases)"/>
    <property type="match status" value="1"/>
</dbReference>
<evidence type="ECO:0000313" key="13">
    <source>
        <dbReference type="Proteomes" id="UP000028981"/>
    </source>
</evidence>
<evidence type="ECO:0000256" key="5">
    <source>
        <dbReference type="ARBA" id="ARBA00022840"/>
    </source>
</evidence>
<dbReference type="Proteomes" id="UP000028981">
    <property type="component" value="Unassembled WGS sequence"/>
</dbReference>
<evidence type="ECO:0000256" key="2">
    <source>
        <dbReference type="ARBA" id="ARBA00005752"/>
    </source>
</evidence>
<comment type="catalytic activity">
    <reaction evidence="7">
        <text>L-aspartate + L-glutamine + ATP + H2O = L-asparagine + L-glutamate + AMP + diphosphate + H(+)</text>
        <dbReference type="Rhea" id="RHEA:12228"/>
        <dbReference type="ChEBI" id="CHEBI:15377"/>
        <dbReference type="ChEBI" id="CHEBI:15378"/>
        <dbReference type="ChEBI" id="CHEBI:29985"/>
        <dbReference type="ChEBI" id="CHEBI:29991"/>
        <dbReference type="ChEBI" id="CHEBI:30616"/>
        <dbReference type="ChEBI" id="CHEBI:33019"/>
        <dbReference type="ChEBI" id="CHEBI:58048"/>
        <dbReference type="ChEBI" id="CHEBI:58359"/>
        <dbReference type="ChEBI" id="CHEBI:456215"/>
        <dbReference type="EC" id="6.3.5.4"/>
    </reaction>
</comment>
<keyword evidence="8" id="KW-0028">Amino-acid biosynthesis</keyword>
<dbReference type="InterPro" id="IPR029055">
    <property type="entry name" value="Ntn_hydrolases_N"/>
</dbReference>